<dbReference type="InterPro" id="IPR013780">
    <property type="entry name" value="Glyco_hydro_b"/>
</dbReference>
<dbReference type="SUPFAM" id="SSF51011">
    <property type="entry name" value="Glycosyl hydrolase domain"/>
    <property type="match status" value="1"/>
</dbReference>
<dbReference type="Pfam" id="PF21365">
    <property type="entry name" value="Glyco_hydro_31_3rd"/>
    <property type="match status" value="1"/>
</dbReference>
<evidence type="ECO:0000313" key="5">
    <source>
        <dbReference type="Proteomes" id="UP001488805"/>
    </source>
</evidence>
<dbReference type="InterPro" id="IPR050985">
    <property type="entry name" value="Alpha-glycosidase_related"/>
</dbReference>
<dbReference type="EMBL" id="JBCEZU010000221">
    <property type="protein sequence ID" value="KAK9522966.1"/>
    <property type="molecule type" value="Genomic_DNA"/>
</dbReference>
<dbReference type="InterPro" id="IPR048395">
    <property type="entry name" value="Glyco_hydro_31_C"/>
</dbReference>
<name>A0AAW1EJQ5_ZOAVI</name>
<sequence>MKRCMMGSACRHCILFSGYHFLKYIVTIRSRVLELAGEVLDTGDPIIRPLWWIANDDEAAYKIDSQFLIGDDLMVAPVLEPGKQERDIYLPAGRWRSYKGEHFDKGPMYLTDYPVDLDEIAFFTWVH</sequence>
<dbReference type="PANTHER" id="PTHR43053">
    <property type="entry name" value="GLYCOSIDASE FAMILY 31"/>
    <property type="match status" value="1"/>
</dbReference>
<reference evidence="4 5" key="1">
    <citation type="journal article" date="2024" name="Genome Biol. Evol.">
        <title>Chromosome-level genome assembly of the viviparous eelpout Zoarces viviparus.</title>
        <authorList>
            <person name="Fuhrmann N."/>
            <person name="Brasseur M.V."/>
            <person name="Bakowski C.E."/>
            <person name="Podsiadlowski L."/>
            <person name="Prost S."/>
            <person name="Krehenwinkel H."/>
            <person name="Mayer C."/>
        </authorList>
    </citation>
    <scope>NUCLEOTIDE SEQUENCE [LARGE SCALE GENOMIC DNA]</scope>
    <source>
        <strain evidence="4">NO-MEL_2022_Ind0_liver</strain>
    </source>
</reference>
<organism evidence="4 5">
    <name type="scientific">Zoarces viviparus</name>
    <name type="common">Viviparous eelpout</name>
    <name type="synonym">Blennius viviparus</name>
    <dbReference type="NCBI Taxonomy" id="48416"/>
    <lineage>
        <taxon>Eukaryota</taxon>
        <taxon>Metazoa</taxon>
        <taxon>Chordata</taxon>
        <taxon>Craniata</taxon>
        <taxon>Vertebrata</taxon>
        <taxon>Euteleostomi</taxon>
        <taxon>Actinopterygii</taxon>
        <taxon>Neopterygii</taxon>
        <taxon>Teleostei</taxon>
        <taxon>Neoteleostei</taxon>
        <taxon>Acanthomorphata</taxon>
        <taxon>Eupercaria</taxon>
        <taxon>Perciformes</taxon>
        <taxon>Cottioidei</taxon>
        <taxon>Zoarcales</taxon>
        <taxon>Zoarcidae</taxon>
        <taxon>Zoarcinae</taxon>
        <taxon>Zoarces</taxon>
    </lineage>
</organism>
<keyword evidence="1" id="KW-0378">Hydrolase</keyword>
<protein>
    <recommendedName>
        <fullName evidence="3">Glycosyl hydrolase family 31 C-terminal domain-containing protein</fullName>
    </recommendedName>
</protein>
<dbReference type="PANTHER" id="PTHR43053:SF4">
    <property type="entry name" value="MYOGENESIS-REGULATING GLYCOSIDASE"/>
    <property type="match status" value="1"/>
</dbReference>
<dbReference type="GO" id="GO:0016798">
    <property type="term" value="F:hydrolase activity, acting on glycosyl bonds"/>
    <property type="evidence" value="ECO:0007669"/>
    <property type="project" value="UniProtKB-KW"/>
</dbReference>
<dbReference type="AlphaFoldDB" id="A0AAW1EJQ5"/>
<evidence type="ECO:0000259" key="3">
    <source>
        <dbReference type="Pfam" id="PF21365"/>
    </source>
</evidence>
<gene>
    <name evidence="4" type="ORF">VZT92_019401</name>
</gene>
<dbReference type="Gene3D" id="2.60.40.1180">
    <property type="entry name" value="Golgi alpha-mannosidase II"/>
    <property type="match status" value="1"/>
</dbReference>
<dbReference type="Proteomes" id="UP001488805">
    <property type="component" value="Unassembled WGS sequence"/>
</dbReference>
<accession>A0AAW1EJQ5</accession>
<evidence type="ECO:0000256" key="2">
    <source>
        <dbReference type="ARBA" id="ARBA00023295"/>
    </source>
</evidence>
<dbReference type="FunFam" id="2.60.40.1180:FF:000006">
    <property type="entry name" value="Putative family 31 glucosidase KIAA1161"/>
    <property type="match status" value="1"/>
</dbReference>
<dbReference type="Gene3D" id="3.20.20.80">
    <property type="entry name" value="Glycosidases"/>
    <property type="match status" value="1"/>
</dbReference>
<evidence type="ECO:0000313" key="4">
    <source>
        <dbReference type="EMBL" id="KAK9522966.1"/>
    </source>
</evidence>
<evidence type="ECO:0000256" key="1">
    <source>
        <dbReference type="ARBA" id="ARBA00022801"/>
    </source>
</evidence>
<keyword evidence="5" id="KW-1185">Reference proteome</keyword>
<proteinExistence type="predicted"/>
<feature type="domain" description="Glycosyl hydrolase family 31 C-terminal" evidence="3">
    <location>
        <begin position="43"/>
        <end position="123"/>
    </location>
</feature>
<keyword evidence="2" id="KW-0326">Glycosidase</keyword>
<comment type="caution">
    <text evidence="4">The sequence shown here is derived from an EMBL/GenBank/DDBJ whole genome shotgun (WGS) entry which is preliminary data.</text>
</comment>
<dbReference type="GO" id="GO:0048741">
    <property type="term" value="P:skeletal muscle fiber development"/>
    <property type="evidence" value="ECO:0007669"/>
    <property type="project" value="TreeGrafter"/>
</dbReference>